<gene>
    <name evidence="1" type="ORF">H1D41_05935</name>
</gene>
<dbReference type="AlphaFoldDB" id="A0A8J7IV88"/>
<evidence type="ECO:0000313" key="2">
    <source>
        <dbReference type="Proteomes" id="UP000640583"/>
    </source>
</evidence>
<dbReference type="Proteomes" id="UP000640583">
    <property type="component" value="Unassembled WGS sequence"/>
</dbReference>
<reference evidence="1" key="1">
    <citation type="submission" date="2020-10" db="EMBL/GenBank/DDBJ databases">
        <title>Paenihalocynthiibacter styelae gen. nov., sp. nov., isolated from stalked sea squirt Styela clava.</title>
        <authorList>
            <person name="Kim Y.-O."/>
            <person name="Yoon J.-H."/>
        </authorList>
    </citation>
    <scope>NUCLEOTIDE SEQUENCE</scope>
    <source>
        <strain evidence="1">MYP1-1</strain>
    </source>
</reference>
<protein>
    <submittedName>
        <fullName evidence="1">Uncharacterized protein</fullName>
    </submittedName>
</protein>
<name>A0A8J7IV88_9RHOB</name>
<evidence type="ECO:0000313" key="1">
    <source>
        <dbReference type="EMBL" id="MBI1493173.1"/>
    </source>
</evidence>
<proteinExistence type="predicted"/>
<organism evidence="1 2">
    <name type="scientific">Halocynthiibacter styelae</name>
    <dbReference type="NCBI Taxonomy" id="2761955"/>
    <lineage>
        <taxon>Bacteria</taxon>
        <taxon>Pseudomonadati</taxon>
        <taxon>Pseudomonadota</taxon>
        <taxon>Alphaproteobacteria</taxon>
        <taxon>Rhodobacterales</taxon>
        <taxon>Paracoccaceae</taxon>
        <taxon>Halocynthiibacter</taxon>
    </lineage>
</organism>
<dbReference type="EMBL" id="JADCKQ010000003">
    <property type="protein sequence ID" value="MBI1493173.1"/>
    <property type="molecule type" value="Genomic_DNA"/>
</dbReference>
<comment type="caution">
    <text evidence="1">The sequence shown here is derived from an EMBL/GenBank/DDBJ whole genome shotgun (WGS) entry which is preliminary data.</text>
</comment>
<sequence>MTEKILALNVPTDFLIHVDFAKRNITLQDRFRRFDRDADGWALKRYEKCLRLLGRETDAALALRLLEIECRFVALLRTVDHSVPVAPLFKKYSSLARATQKRVEVDGEDDYVAQSLGYDDVRAVPHTLDDFRNASTLAEKALIADLITEDFAMAAAELAKHFNYKRQMFGRGAARTYSLIYAVLALVAPFEAHSPTGHVAAVTISADGSRHEGAFLDFVLAFTFIVDAGTIGLRPTDGFNERVRKIAQKRAVDVDLVALLDRENIDADVMLDFMARADALKS</sequence>
<keyword evidence="2" id="KW-1185">Reference proteome</keyword>
<dbReference type="RefSeq" id="WP_228848018.1">
    <property type="nucleotide sequence ID" value="NZ_JADCKQ010000003.1"/>
</dbReference>
<accession>A0A8J7IV88</accession>